<dbReference type="Gene3D" id="3.40.50.720">
    <property type="entry name" value="NAD(P)-binding Rossmann-like Domain"/>
    <property type="match status" value="1"/>
</dbReference>
<dbReference type="EMBL" id="CAIJ01000171">
    <property type="protein sequence ID" value="CCI01747.1"/>
    <property type="molecule type" value="Genomic_DNA"/>
</dbReference>
<dbReference type="PANTHER" id="PTHR10491">
    <property type="entry name" value="DTDP-4-DEHYDRORHAMNOSE REDUCTASE"/>
    <property type="match status" value="1"/>
</dbReference>
<sequence length="292" mass="32416">MKKVLLIGAKGQVGQELQVTLQSLGEVISIGREELDLTNSEKISQLIREIHPDYLVNAAAYTAVDKAEIEPDLAYSINAIAPKIMAESAEKIQAKFLHISTDYVFDGRKNTPYLETDLTNPLGVYGQSKLRGEEEIKTVNSQAIILRTAWVYGSYGKSNFVKTMLRLGKEREELKVVVDQVGSPTWAKDIATAITQLLINVDNPTGIYNFTNSGVASWFDLTKAIFEEAKISGISLKIQRVIPITTAEYPTPAVRPAYSVLSGQKISQQLGCYIPPYWRDSLKAMLNQLFNL</sequence>
<dbReference type="FunFam" id="3.40.50.720:FF:000159">
    <property type="entry name" value="dTDP-4-dehydrorhamnose reductase"/>
    <property type="match status" value="1"/>
</dbReference>
<evidence type="ECO:0000259" key="3">
    <source>
        <dbReference type="Pfam" id="PF04321"/>
    </source>
</evidence>
<dbReference type="GO" id="GO:0008831">
    <property type="term" value="F:dTDP-4-dehydrorhamnose reductase activity"/>
    <property type="evidence" value="ECO:0007669"/>
    <property type="project" value="UniProtKB-EC"/>
</dbReference>
<dbReference type="Proteomes" id="UP000003480">
    <property type="component" value="Unassembled WGS sequence"/>
</dbReference>
<protein>
    <recommendedName>
        <fullName evidence="2">dTDP-4-dehydrorhamnose reductase</fullName>
        <ecNumber evidence="2">1.1.1.133</ecNumber>
    </recommendedName>
</protein>
<dbReference type="InterPro" id="IPR029903">
    <property type="entry name" value="RmlD-like-bd"/>
</dbReference>
<keyword evidence="2" id="KW-0521">NADP</keyword>
<name>I4G1D6_MICAE</name>
<comment type="pathway">
    <text evidence="2">Carbohydrate biosynthesis; dTDP-L-rhamnose biosynthesis.</text>
</comment>
<dbReference type="CDD" id="cd05254">
    <property type="entry name" value="dTDP_HR_like_SDR_e"/>
    <property type="match status" value="1"/>
</dbReference>
<dbReference type="Pfam" id="PF04321">
    <property type="entry name" value="RmlD_sub_bind"/>
    <property type="match status" value="1"/>
</dbReference>
<evidence type="ECO:0000256" key="1">
    <source>
        <dbReference type="ARBA" id="ARBA00010944"/>
    </source>
</evidence>
<dbReference type="InterPro" id="IPR005913">
    <property type="entry name" value="dTDP_dehydrorham_reduct"/>
</dbReference>
<dbReference type="AlphaFoldDB" id="I4G1D6"/>
<dbReference type="NCBIfam" id="TIGR01214">
    <property type="entry name" value="rmlD"/>
    <property type="match status" value="1"/>
</dbReference>
<proteinExistence type="inferred from homology"/>
<organism evidence="4 5">
    <name type="scientific">Microcystis aeruginosa PCC 9443</name>
    <dbReference type="NCBI Taxonomy" id="1160281"/>
    <lineage>
        <taxon>Bacteria</taxon>
        <taxon>Bacillati</taxon>
        <taxon>Cyanobacteriota</taxon>
        <taxon>Cyanophyceae</taxon>
        <taxon>Oscillatoriophycideae</taxon>
        <taxon>Chroococcales</taxon>
        <taxon>Microcystaceae</taxon>
        <taxon>Microcystis</taxon>
    </lineage>
</organism>
<dbReference type="UniPathway" id="UPA00124"/>
<dbReference type="EC" id="1.1.1.133" evidence="2"/>
<dbReference type="RefSeq" id="WP_002767165.1">
    <property type="nucleotide sequence ID" value="NZ_HE972962.1"/>
</dbReference>
<comment type="similarity">
    <text evidence="1 2">Belongs to the dTDP-4-dehydrorhamnose reductase family.</text>
</comment>
<dbReference type="HOGENOM" id="CLU_045518_1_2_3"/>
<dbReference type="PANTHER" id="PTHR10491:SF4">
    <property type="entry name" value="METHIONINE ADENOSYLTRANSFERASE 2 SUBUNIT BETA"/>
    <property type="match status" value="1"/>
</dbReference>
<reference evidence="4 5" key="1">
    <citation type="submission" date="2012-04" db="EMBL/GenBank/DDBJ databases">
        <authorList>
            <person name="Genoscope - CEA"/>
        </authorList>
    </citation>
    <scope>NUCLEOTIDE SEQUENCE [LARGE SCALE GENOMIC DNA]</scope>
    <source>
        <strain evidence="4 5">9443</strain>
    </source>
</reference>
<evidence type="ECO:0000256" key="2">
    <source>
        <dbReference type="RuleBase" id="RU364082"/>
    </source>
</evidence>
<comment type="caution">
    <text evidence="4">The sequence shown here is derived from an EMBL/GenBank/DDBJ whole genome shotgun (WGS) entry which is preliminary data.</text>
</comment>
<dbReference type="GO" id="GO:0005829">
    <property type="term" value="C:cytosol"/>
    <property type="evidence" value="ECO:0007669"/>
    <property type="project" value="TreeGrafter"/>
</dbReference>
<dbReference type="SUPFAM" id="SSF51735">
    <property type="entry name" value="NAD(P)-binding Rossmann-fold domains"/>
    <property type="match status" value="1"/>
</dbReference>
<evidence type="ECO:0000313" key="5">
    <source>
        <dbReference type="Proteomes" id="UP000003480"/>
    </source>
</evidence>
<dbReference type="InterPro" id="IPR036291">
    <property type="entry name" value="NAD(P)-bd_dom_sf"/>
</dbReference>
<dbReference type="GO" id="GO:0019305">
    <property type="term" value="P:dTDP-rhamnose biosynthetic process"/>
    <property type="evidence" value="ECO:0007669"/>
    <property type="project" value="UniProtKB-UniPathway"/>
</dbReference>
<dbReference type="Gene3D" id="3.90.25.10">
    <property type="entry name" value="UDP-galactose 4-epimerase, domain 1"/>
    <property type="match status" value="1"/>
</dbReference>
<keyword evidence="2 4" id="KW-0560">Oxidoreductase</keyword>
<evidence type="ECO:0000313" key="4">
    <source>
        <dbReference type="EMBL" id="CCI01747.1"/>
    </source>
</evidence>
<comment type="function">
    <text evidence="2">Catalyzes the reduction of dTDP-6-deoxy-L-lyxo-4-hexulose to yield dTDP-L-rhamnose.</text>
</comment>
<accession>I4G1D6</accession>
<gene>
    <name evidence="4" type="primary">rfbD</name>
    <name evidence="4" type="ORF">MICAC_2520005</name>
</gene>
<feature type="domain" description="RmlD-like substrate binding" evidence="3">
    <location>
        <begin position="3"/>
        <end position="289"/>
    </location>
</feature>